<keyword evidence="3" id="KW-1185">Reference proteome</keyword>
<reference evidence="2" key="1">
    <citation type="submission" date="2023-07" db="EMBL/GenBank/DDBJ databases">
        <title>A chromosome-level genome assembly of Lolium multiflorum.</title>
        <authorList>
            <person name="Chen Y."/>
            <person name="Copetti D."/>
            <person name="Kolliker R."/>
            <person name="Studer B."/>
        </authorList>
    </citation>
    <scope>NUCLEOTIDE SEQUENCE</scope>
    <source>
        <strain evidence="2">02402/16</strain>
        <tissue evidence="2">Leaf</tissue>
    </source>
</reference>
<evidence type="ECO:0000313" key="2">
    <source>
        <dbReference type="EMBL" id="KAK1697187.1"/>
    </source>
</evidence>
<accession>A0AAD8X7M2</accession>
<feature type="region of interest" description="Disordered" evidence="1">
    <location>
        <begin position="22"/>
        <end position="45"/>
    </location>
</feature>
<evidence type="ECO:0000313" key="3">
    <source>
        <dbReference type="Proteomes" id="UP001231189"/>
    </source>
</evidence>
<proteinExistence type="predicted"/>
<gene>
    <name evidence="2" type="ORF">QYE76_013884</name>
</gene>
<dbReference type="AlphaFoldDB" id="A0AAD8X7M2"/>
<evidence type="ECO:0000256" key="1">
    <source>
        <dbReference type="SAM" id="MobiDB-lite"/>
    </source>
</evidence>
<evidence type="ECO:0008006" key="4">
    <source>
        <dbReference type="Google" id="ProtNLM"/>
    </source>
</evidence>
<organism evidence="2 3">
    <name type="scientific">Lolium multiflorum</name>
    <name type="common">Italian ryegrass</name>
    <name type="synonym">Lolium perenne subsp. multiflorum</name>
    <dbReference type="NCBI Taxonomy" id="4521"/>
    <lineage>
        <taxon>Eukaryota</taxon>
        <taxon>Viridiplantae</taxon>
        <taxon>Streptophyta</taxon>
        <taxon>Embryophyta</taxon>
        <taxon>Tracheophyta</taxon>
        <taxon>Spermatophyta</taxon>
        <taxon>Magnoliopsida</taxon>
        <taxon>Liliopsida</taxon>
        <taxon>Poales</taxon>
        <taxon>Poaceae</taxon>
        <taxon>BOP clade</taxon>
        <taxon>Pooideae</taxon>
        <taxon>Poodae</taxon>
        <taxon>Poeae</taxon>
        <taxon>Poeae Chloroplast Group 2 (Poeae type)</taxon>
        <taxon>Loliodinae</taxon>
        <taxon>Loliinae</taxon>
        <taxon>Lolium</taxon>
    </lineage>
</organism>
<comment type="caution">
    <text evidence="2">The sequence shown here is derived from an EMBL/GenBank/DDBJ whole genome shotgun (WGS) entry which is preliminary data.</text>
</comment>
<dbReference type="EMBL" id="JAUUTY010000001">
    <property type="protein sequence ID" value="KAK1697187.1"/>
    <property type="molecule type" value="Genomic_DNA"/>
</dbReference>
<sequence length="171" mass="18995">MHCFNKLQGCKKWDDLRHTLNKDGVEGPVDSAGASTRRPIGNKKAKTERNTAPALAAMNASLKKMITSFSMENKEAADRAAVVWNAILDKQDMKIELEREKVEAAKMEAHAAAMKATNEATQLSLAKMSQQSKILMADMEKMDPLARAWHEMYHERIAQEVLAVQDASVSP</sequence>
<name>A0AAD8X7M2_LOLMU</name>
<dbReference type="Proteomes" id="UP001231189">
    <property type="component" value="Unassembled WGS sequence"/>
</dbReference>
<protein>
    <recommendedName>
        <fullName evidence="4">No apical meristem-associated C-terminal domain-containing protein</fullName>
    </recommendedName>
</protein>